<dbReference type="PROSITE" id="PS00649">
    <property type="entry name" value="G_PROTEIN_RECEP_F2_1"/>
    <property type="match status" value="1"/>
</dbReference>
<comment type="similarity">
    <text evidence="2">Belongs to the G-protein coupled receptor 2 family.</text>
</comment>
<dbReference type="InterPro" id="IPR036445">
    <property type="entry name" value="GPCR_2_extracell_dom_sf"/>
</dbReference>
<evidence type="ECO:0000259" key="14">
    <source>
        <dbReference type="PROSITE" id="PS50227"/>
    </source>
</evidence>
<dbReference type="PROSITE" id="PS50227">
    <property type="entry name" value="G_PROTEIN_RECEP_F2_3"/>
    <property type="match status" value="1"/>
</dbReference>
<dbReference type="GO" id="GO:0005886">
    <property type="term" value="C:plasma membrane"/>
    <property type="evidence" value="ECO:0007669"/>
    <property type="project" value="UniProtKB-SubCell"/>
</dbReference>
<dbReference type="Ensembl" id="ENSCPGT00000005964.1">
    <property type="protein sequence ID" value="ENSCPGP00000005406.1"/>
    <property type="gene ID" value="ENSCPGG00000003863.1"/>
</dbReference>
<organism evidence="16 17">
    <name type="scientific">Calidris pygmaea</name>
    <name type="common">Spoon-billed sandpiper</name>
    <dbReference type="NCBI Taxonomy" id="425635"/>
    <lineage>
        <taxon>Eukaryota</taxon>
        <taxon>Metazoa</taxon>
        <taxon>Chordata</taxon>
        <taxon>Craniata</taxon>
        <taxon>Vertebrata</taxon>
        <taxon>Euteleostomi</taxon>
        <taxon>Archelosauria</taxon>
        <taxon>Archosauria</taxon>
        <taxon>Dinosauria</taxon>
        <taxon>Saurischia</taxon>
        <taxon>Theropoda</taxon>
        <taxon>Coelurosauria</taxon>
        <taxon>Aves</taxon>
        <taxon>Neognathae</taxon>
        <taxon>Neoaves</taxon>
        <taxon>Charadriiformes</taxon>
        <taxon>Scolopacidae</taxon>
        <taxon>Calidris</taxon>
    </lineage>
</organism>
<evidence type="ECO:0000256" key="4">
    <source>
        <dbReference type="ARBA" id="ARBA00022692"/>
    </source>
</evidence>
<feature type="domain" description="G-protein coupled receptors family 2 profile 1" evidence="14">
    <location>
        <begin position="91"/>
        <end position="177"/>
    </location>
</feature>
<keyword evidence="3" id="KW-1003">Cell membrane</keyword>
<dbReference type="Proteomes" id="UP000694419">
    <property type="component" value="Unplaced"/>
</dbReference>
<dbReference type="PANTHER" id="PTHR45620:SF25">
    <property type="entry name" value="GLUCAGON-LIKE PEPTIDE 1 RECEPTOR"/>
    <property type="match status" value="1"/>
</dbReference>
<protein>
    <submittedName>
        <fullName evidence="16">Glucagon like peptide 1 receptor</fullName>
    </submittedName>
</protein>
<feature type="domain" description="G-protein coupled receptors family 2 profile 2" evidence="15">
    <location>
        <begin position="188"/>
        <end position="306"/>
    </location>
</feature>
<accession>A0A8C3JDH6</accession>
<dbReference type="Gene3D" id="4.10.1240.10">
    <property type="entry name" value="GPCR, family 2, extracellular hormone receptor domain"/>
    <property type="match status" value="1"/>
</dbReference>
<keyword evidence="12" id="KW-0807">Transducer</keyword>
<dbReference type="GO" id="GO:0007189">
    <property type="term" value="P:adenylate cyclase-activating G protein-coupled receptor signaling pathway"/>
    <property type="evidence" value="ECO:0007669"/>
    <property type="project" value="TreeGrafter"/>
</dbReference>
<dbReference type="SUPFAM" id="SSF111418">
    <property type="entry name" value="Hormone receptor domain"/>
    <property type="match status" value="1"/>
</dbReference>
<reference evidence="16" key="2">
    <citation type="submission" date="2025-09" db="UniProtKB">
        <authorList>
            <consortium name="Ensembl"/>
        </authorList>
    </citation>
    <scope>IDENTIFICATION</scope>
</reference>
<dbReference type="PRINTS" id="PR01353">
    <property type="entry name" value="GLUCAGNFAMLY"/>
</dbReference>
<dbReference type="Pfam" id="PF00002">
    <property type="entry name" value="7tm_2"/>
    <property type="match status" value="1"/>
</dbReference>
<dbReference type="Gene3D" id="1.20.1070.10">
    <property type="entry name" value="Rhodopsin 7-helix transmembrane proteins"/>
    <property type="match status" value="1"/>
</dbReference>
<evidence type="ECO:0000256" key="13">
    <source>
        <dbReference type="SAM" id="Phobius"/>
    </source>
</evidence>
<evidence type="ECO:0000256" key="7">
    <source>
        <dbReference type="ARBA" id="ARBA00023040"/>
    </source>
</evidence>
<dbReference type="InterPro" id="IPR003292">
    <property type="entry name" value="GPCR_2_GLP1_rcpt"/>
</dbReference>
<evidence type="ECO:0000256" key="1">
    <source>
        <dbReference type="ARBA" id="ARBA00004651"/>
    </source>
</evidence>
<keyword evidence="11" id="KW-0325">Glycoprotein</keyword>
<evidence type="ECO:0000256" key="3">
    <source>
        <dbReference type="ARBA" id="ARBA00022475"/>
    </source>
</evidence>
<evidence type="ECO:0000313" key="16">
    <source>
        <dbReference type="Ensembl" id="ENSCPGP00000005406.1"/>
    </source>
</evidence>
<evidence type="ECO:0000256" key="10">
    <source>
        <dbReference type="ARBA" id="ARBA00023170"/>
    </source>
</evidence>
<evidence type="ECO:0000256" key="11">
    <source>
        <dbReference type="ARBA" id="ARBA00023180"/>
    </source>
</evidence>
<name>A0A8C3JDH6_9CHAR</name>
<dbReference type="InterPro" id="IPR003290">
    <property type="entry name" value="GPCR_2_GLP1/glucagon_rcpt"/>
</dbReference>
<dbReference type="SMART" id="SM00008">
    <property type="entry name" value="HormR"/>
    <property type="match status" value="1"/>
</dbReference>
<dbReference type="GO" id="GO:0017046">
    <property type="term" value="F:peptide hormone binding"/>
    <property type="evidence" value="ECO:0007669"/>
    <property type="project" value="TreeGrafter"/>
</dbReference>
<dbReference type="GO" id="GO:0007166">
    <property type="term" value="P:cell surface receptor signaling pathway"/>
    <property type="evidence" value="ECO:0007669"/>
    <property type="project" value="InterPro"/>
</dbReference>
<dbReference type="FunFam" id="4.10.1240.10:FF:000013">
    <property type="entry name" value="Glucagon like peptide 1 receptor"/>
    <property type="match status" value="1"/>
</dbReference>
<dbReference type="InterPro" id="IPR017983">
    <property type="entry name" value="GPCR_2_secretin-like_CS"/>
</dbReference>
<evidence type="ECO:0000256" key="9">
    <source>
        <dbReference type="ARBA" id="ARBA00023157"/>
    </source>
</evidence>
<evidence type="ECO:0000259" key="15">
    <source>
        <dbReference type="PROSITE" id="PS50261"/>
    </source>
</evidence>
<dbReference type="Pfam" id="PF02793">
    <property type="entry name" value="HRM"/>
    <property type="match status" value="1"/>
</dbReference>
<keyword evidence="7" id="KW-0297">G-protein coupled receptor</keyword>
<comment type="subcellular location">
    <subcellularLocation>
        <location evidence="1">Cell membrane</location>
        <topology evidence="1">Multi-pass membrane protein</topology>
    </subcellularLocation>
</comment>
<feature type="transmembrane region" description="Helical" evidence="13">
    <location>
        <begin position="190"/>
        <end position="211"/>
    </location>
</feature>
<dbReference type="InterPro" id="IPR001879">
    <property type="entry name" value="GPCR_2_extracellular_dom"/>
</dbReference>
<proteinExistence type="inferred from homology"/>
<keyword evidence="9" id="KW-1015">Disulfide bond</keyword>
<dbReference type="AlphaFoldDB" id="A0A8C3JDH6"/>
<keyword evidence="5" id="KW-0732">Signal</keyword>
<dbReference type="InterPro" id="IPR017981">
    <property type="entry name" value="GPCR_2-like_7TM"/>
</dbReference>
<keyword evidence="10" id="KW-0675">Receptor</keyword>
<dbReference type="InterPro" id="IPR000832">
    <property type="entry name" value="GPCR_2_secretin-like"/>
</dbReference>
<evidence type="ECO:0000256" key="2">
    <source>
        <dbReference type="ARBA" id="ARBA00005314"/>
    </source>
</evidence>
<evidence type="ECO:0000256" key="6">
    <source>
        <dbReference type="ARBA" id="ARBA00022989"/>
    </source>
</evidence>
<keyword evidence="6 13" id="KW-1133">Transmembrane helix</keyword>
<evidence type="ECO:0000256" key="12">
    <source>
        <dbReference type="ARBA" id="ARBA00023224"/>
    </source>
</evidence>
<dbReference type="GO" id="GO:0045777">
    <property type="term" value="P:positive regulation of blood pressure"/>
    <property type="evidence" value="ECO:0007669"/>
    <property type="project" value="TreeGrafter"/>
</dbReference>
<dbReference type="GO" id="GO:0004967">
    <property type="term" value="F:glucagon receptor activity"/>
    <property type="evidence" value="ECO:0007669"/>
    <property type="project" value="InterPro"/>
</dbReference>
<dbReference type="PRINTS" id="PR01355">
    <property type="entry name" value="GLUCAGNLIKER"/>
</dbReference>
<dbReference type="PROSITE" id="PS50261">
    <property type="entry name" value="G_PROTEIN_RECEP_F2_4"/>
    <property type="match status" value="1"/>
</dbReference>
<evidence type="ECO:0000256" key="5">
    <source>
        <dbReference type="ARBA" id="ARBA00022729"/>
    </source>
</evidence>
<evidence type="ECO:0000313" key="17">
    <source>
        <dbReference type="Proteomes" id="UP000694419"/>
    </source>
</evidence>
<dbReference type="PRINTS" id="PR00249">
    <property type="entry name" value="GPCRSECRETIN"/>
</dbReference>
<keyword evidence="8 13" id="KW-0472">Membrane</keyword>
<sequence>MFRQLVKHCFQYLLLSVLGLFVFLEGLTEGAKLLQLKRKLSWQVSPGSFLLDPVAPFVGAHLLLFTSREDAESSDGSLSGVMQRWKEYQLQCLKYLYEAPPIAAEGKFCNRTFDNYACWPDGLPGTYVNVSCPWYLPWANAVLHGQVYRFCTPEGTWLLKENSTLPWRNLSECEASDQDAPEEQLLNLSIIYTIGYALSFSALVIATAILLGFRHLHCTRNYIHLNLFTSFILRAISVFIKDSVVKWMYSTATQEHQWEGLISFQVGADTVVVLRILESSLWCVCMTAGNFVFIPFPLQIWNKNVL</sequence>
<evidence type="ECO:0000256" key="8">
    <source>
        <dbReference type="ARBA" id="ARBA00023136"/>
    </source>
</evidence>
<dbReference type="InterPro" id="IPR050332">
    <property type="entry name" value="GPCR_2"/>
</dbReference>
<feature type="transmembrane region" description="Helical" evidence="13">
    <location>
        <begin position="279"/>
        <end position="298"/>
    </location>
</feature>
<dbReference type="PANTHER" id="PTHR45620">
    <property type="entry name" value="PDF RECEPTOR-LIKE PROTEIN-RELATED"/>
    <property type="match status" value="1"/>
</dbReference>
<keyword evidence="17" id="KW-1185">Reference proteome</keyword>
<keyword evidence="4 13" id="KW-0812">Transmembrane</keyword>
<reference evidence="16" key="1">
    <citation type="submission" date="2025-08" db="UniProtKB">
        <authorList>
            <consortium name="Ensembl"/>
        </authorList>
    </citation>
    <scope>IDENTIFICATION</scope>
</reference>
<dbReference type="GO" id="GO:0044508">
    <property type="term" value="F:glucagon-like peptide 1 receptor activity"/>
    <property type="evidence" value="ECO:0007669"/>
    <property type="project" value="TreeGrafter"/>
</dbReference>